<dbReference type="InterPro" id="IPR008767">
    <property type="entry name" value="Phage_SPP1_head-tail_adaptor"/>
</dbReference>
<dbReference type="PATRIC" id="fig|1095750.3.peg.1489"/>
<organism evidence="1 2">
    <name type="scientific">Lachnoanaerobaculum saburreum F0468</name>
    <dbReference type="NCBI Taxonomy" id="1095750"/>
    <lineage>
        <taxon>Bacteria</taxon>
        <taxon>Bacillati</taxon>
        <taxon>Bacillota</taxon>
        <taxon>Clostridia</taxon>
        <taxon>Lachnospirales</taxon>
        <taxon>Lachnospiraceae</taxon>
        <taxon>Lachnoanaerobaculum</taxon>
    </lineage>
</organism>
<dbReference type="Proteomes" id="UP000005039">
    <property type="component" value="Unassembled WGS sequence"/>
</dbReference>
<keyword evidence="2" id="KW-1185">Reference proteome</keyword>
<name>I0R7R4_9FIRM</name>
<accession>I0R7R4</accession>
<gene>
    <name evidence="1" type="ORF">HMPREF9970_2271</name>
</gene>
<evidence type="ECO:0000313" key="2">
    <source>
        <dbReference type="Proteomes" id="UP000005039"/>
    </source>
</evidence>
<proteinExistence type="predicted"/>
<dbReference type="OrthoDB" id="9808209at2"/>
<protein>
    <submittedName>
        <fullName evidence="1">Putative phage head-tail adaptor</fullName>
    </submittedName>
</protein>
<reference evidence="1 2" key="1">
    <citation type="submission" date="2012-03" db="EMBL/GenBank/DDBJ databases">
        <authorList>
            <person name="Durkin A.S."/>
            <person name="McCorrison J."/>
            <person name="Torralba M."/>
            <person name="Gillis M."/>
            <person name="Methe B."/>
            <person name="Sutton G."/>
            <person name="Nelson K.E."/>
        </authorList>
    </citation>
    <scope>NUCLEOTIDE SEQUENCE [LARGE SCALE GENOMIC DNA]</scope>
    <source>
        <strain evidence="1 2">F0468</strain>
    </source>
</reference>
<dbReference type="Pfam" id="PF05521">
    <property type="entry name" value="Phage_HCP"/>
    <property type="match status" value="1"/>
</dbReference>
<dbReference type="Gene3D" id="2.40.10.270">
    <property type="entry name" value="Bacteriophage SPP1 head-tail adaptor protein"/>
    <property type="match status" value="1"/>
</dbReference>
<dbReference type="NCBIfam" id="TIGR01563">
    <property type="entry name" value="gp16_SPP1"/>
    <property type="match status" value="1"/>
</dbReference>
<dbReference type="RefSeq" id="WP_008754073.1">
    <property type="nucleotide sequence ID" value="NZ_AJGH01000069.1"/>
</dbReference>
<comment type="caution">
    <text evidence="1">The sequence shown here is derived from an EMBL/GenBank/DDBJ whole genome shotgun (WGS) entry which is preliminary data.</text>
</comment>
<sequence>MIKGINPGRLNKRVNILRYKETEDELANIISTLSLYKKVWAEIRPLRGNEQLEHYKTTNKLVYKITIRNMNVTEKDVIEYQGRQFLINYIVNPLEASYYLELMCTENMDHMERSADG</sequence>
<dbReference type="AlphaFoldDB" id="I0R7R4"/>
<dbReference type="InterPro" id="IPR038666">
    <property type="entry name" value="SSP1_head-tail_sf"/>
</dbReference>
<dbReference type="EMBL" id="AJGH01000069">
    <property type="protein sequence ID" value="EIC95722.1"/>
    <property type="molecule type" value="Genomic_DNA"/>
</dbReference>
<evidence type="ECO:0000313" key="1">
    <source>
        <dbReference type="EMBL" id="EIC95722.1"/>
    </source>
</evidence>
<dbReference type="eggNOG" id="COG5614">
    <property type="taxonomic scope" value="Bacteria"/>
</dbReference>